<sequence length="126" mass="13917">MFLTDHLWTIFEVAKEYRETGKGGDLSFAPDIYLNALKGNEDLQCVQADPEKLAAWEAEDQAAARAEYRALVGNDLDHQDARRYKELTAAFTAGDREAFEAAKESGLAELHAPEGVDEPTDGEEAQ</sequence>
<reference evidence="2" key="2">
    <citation type="submission" date="2021-04" db="EMBL/GenBank/DDBJ databases">
        <authorList>
            <person name="Gilroy R."/>
        </authorList>
    </citation>
    <scope>NUCLEOTIDE SEQUENCE</scope>
    <source>
        <strain evidence="2">CHK186-1790</strain>
    </source>
</reference>
<reference evidence="2" key="1">
    <citation type="journal article" date="2021" name="PeerJ">
        <title>Extensive microbial diversity within the chicken gut microbiome revealed by metagenomics and culture.</title>
        <authorList>
            <person name="Gilroy R."/>
            <person name="Ravi A."/>
            <person name="Getino M."/>
            <person name="Pursley I."/>
            <person name="Horton D.L."/>
            <person name="Alikhan N.F."/>
            <person name="Baker D."/>
            <person name="Gharbi K."/>
            <person name="Hall N."/>
            <person name="Watson M."/>
            <person name="Adriaenssens E.M."/>
            <person name="Foster-Nyarko E."/>
            <person name="Jarju S."/>
            <person name="Secka A."/>
            <person name="Antonio M."/>
            <person name="Oren A."/>
            <person name="Chaudhuri R.R."/>
            <person name="La Ragione R."/>
            <person name="Hildebrand F."/>
            <person name="Pallen M.J."/>
        </authorList>
    </citation>
    <scope>NUCLEOTIDE SEQUENCE</scope>
    <source>
        <strain evidence="2">CHK186-1790</strain>
    </source>
</reference>
<evidence type="ECO:0000313" key="2">
    <source>
        <dbReference type="EMBL" id="HJC41458.1"/>
    </source>
</evidence>
<feature type="compositionally biased region" description="Acidic residues" evidence="1">
    <location>
        <begin position="115"/>
        <end position="126"/>
    </location>
</feature>
<accession>A0A9D2SZF3</accession>
<dbReference type="EMBL" id="DWWJ01000142">
    <property type="protein sequence ID" value="HJC41458.1"/>
    <property type="molecule type" value="Genomic_DNA"/>
</dbReference>
<name>A0A9D2SZF3_9FIRM</name>
<evidence type="ECO:0000313" key="3">
    <source>
        <dbReference type="Proteomes" id="UP000823882"/>
    </source>
</evidence>
<protein>
    <submittedName>
        <fullName evidence="2">Uncharacterized protein</fullName>
    </submittedName>
</protein>
<organism evidence="2 3">
    <name type="scientific">Candidatus Intestinimonas pullistercoris</name>
    <dbReference type="NCBI Taxonomy" id="2838623"/>
    <lineage>
        <taxon>Bacteria</taxon>
        <taxon>Bacillati</taxon>
        <taxon>Bacillota</taxon>
        <taxon>Clostridia</taxon>
        <taxon>Eubacteriales</taxon>
        <taxon>Intestinimonas</taxon>
    </lineage>
</organism>
<proteinExistence type="predicted"/>
<dbReference type="AlphaFoldDB" id="A0A9D2SZF3"/>
<feature type="region of interest" description="Disordered" evidence="1">
    <location>
        <begin position="102"/>
        <end position="126"/>
    </location>
</feature>
<gene>
    <name evidence="2" type="ORF">H9701_07890</name>
</gene>
<comment type="caution">
    <text evidence="2">The sequence shown here is derived from an EMBL/GenBank/DDBJ whole genome shotgun (WGS) entry which is preliminary data.</text>
</comment>
<evidence type="ECO:0000256" key="1">
    <source>
        <dbReference type="SAM" id="MobiDB-lite"/>
    </source>
</evidence>
<dbReference type="Proteomes" id="UP000823882">
    <property type="component" value="Unassembled WGS sequence"/>
</dbReference>